<dbReference type="OMA" id="TWRICVC"/>
<organism evidence="15 16">
    <name type="scientific">Corvus moneduloides</name>
    <name type="common">New Caledonian crow</name>
    <dbReference type="NCBI Taxonomy" id="1196302"/>
    <lineage>
        <taxon>Eukaryota</taxon>
        <taxon>Metazoa</taxon>
        <taxon>Chordata</taxon>
        <taxon>Craniata</taxon>
        <taxon>Vertebrata</taxon>
        <taxon>Euteleostomi</taxon>
        <taxon>Archelosauria</taxon>
        <taxon>Archosauria</taxon>
        <taxon>Dinosauria</taxon>
        <taxon>Saurischia</taxon>
        <taxon>Theropoda</taxon>
        <taxon>Coelurosauria</taxon>
        <taxon>Aves</taxon>
        <taxon>Neognathae</taxon>
        <taxon>Neoaves</taxon>
        <taxon>Telluraves</taxon>
        <taxon>Australaves</taxon>
        <taxon>Passeriformes</taxon>
        <taxon>Corvoidea</taxon>
        <taxon>Corvidae</taxon>
        <taxon>Corvus</taxon>
    </lineage>
</organism>
<dbReference type="InterPro" id="IPR015615">
    <property type="entry name" value="TGF-beta-rel"/>
</dbReference>
<keyword evidence="6" id="KW-0597">Phosphoprotein</keyword>
<accession>A0A8C3DMN8</accession>
<evidence type="ECO:0000256" key="10">
    <source>
        <dbReference type="ARBA" id="ARBA00023157"/>
    </source>
</evidence>
<reference evidence="15" key="2">
    <citation type="submission" date="2025-08" db="UniProtKB">
        <authorList>
            <consortium name="Ensembl"/>
        </authorList>
    </citation>
    <scope>IDENTIFICATION</scope>
</reference>
<evidence type="ECO:0000256" key="8">
    <source>
        <dbReference type="ARBA" id="ARBA00022729"/>
    </source>
</evidence>
<evidence type="ECO:0000256" key="13">
    <source>
        <dbReference type="RuleBase" id="RU000354"/>
    </source>
</evidence>
<dbReference type="InterPro" id="IPR015617">
    <property type="entry name" value="Growth_differentiation_fac-9_C"/>
</dbReference>
<keyword evidence="9 13" id="KW-0339">Growth factor</keyword>
<dbReference type="AlphaFoldDB" id="A0A8C3DMN8"/>
<dbReference type="CDD" id="cd19403">
    <property type="entry name" value="TGF_beta_GDF9"/>
    <property type="match status" value="1"/>
</dbReference>
<keyword evidence="4" id="KW-0202">Cytokine</keyword>
<evidence type="ECO:0000256" key="2">
    <source>
        <dbReference type="ARBA" id="ARBA00006656"/>
    </source>
</evidence>
<evidence type="ECO:0000256" key="3">
    <source>
        <dbReference type="ARBA" id="ARBA00017637"/>
    </source>
</evidence>
<keyword evidence="11" id="KW-0325">Glycoprotein</keyword>
<keyword evidence="8" id="KW-0732">Signal</keyword>
<evidence type="ECO:0000256" key="1">
    <source>
        <dbReference type="ARBA" id="ARBA00004613"/>
    </source>
</evidence>
<evidence type="ECO:0000256" key="9">
    <source>
        <dbReference type="ARBA" id="ARBA00023030"/>
    </source>
</evidence>
<dbReference type="PROSITE" id="PS51362">
    <property type="entry name" value="TGF_BETA_2"/>
    <property type="match status" value="1"/>
</dbReference>
<comment type="similarity">
    <text evidence="2 13">Belongs to the TGF-beta family.</text>
</comment>
<evidence type="ECO:0000256" key="5">
    <source>
        <dbReference type="ARBA" id="ARBA00022525"/>
    </source>
</evidence>
<comment type="subunit">
    <text evidence="12">Homodimer or heterodimer. But, in contrast to other members of this family, cannot be disulfide-linked.</text>
</comment>
<keyword evidence="7" id="KW-0165">Cleavage on pair of basic residues</keyword>
<dbReference type="InterPro" id="IPR001839">
    <property type="entry name" value="TGF-b_C"/>
</dbReference>
<keyword evidence="16" id="KW-1185">Reference proteome</keyword>
<protein>
    <recommendedName>
        <fullName evidence="3">Growth/differentiation factor 9</fullName>
    </recommendedName>
</protein>
<evidence type="ECO:0000256" key="14">
    <source>
        <dbReference type="SAM" id="MobiDB-lite"/>
    </source>
</evidence>
<dbReference type="FunFam" id="2.10.90.10:FF:000012">
    <property type="entry name" value="Growth/differentiation factor 9 (Predicted)"/>
    <property type="match status" value="1"/>
</dbReference>
<feature type="compositionally biased region" description="Basic residues" evidence="14">
    <location>
        <begin position="350"/>
        <end position="360"/>
    </location>
</feature>
<dbReference type="InterPro" id="IPR029034">
    <property type="entry name" value="Cystine-knot_cytokine"/>
</dbReference>
<evidence type="ECO:0000256" key="11">
    <source>
        <dbReference type="ARBA" id="ARBA00023180"/>
    </source>
</evidence>
<dbReference type="Gene3D" id="2.10.90.10">
    <property type="entry name" value="Cystine-knot cytokines"/>
    <property type="match status" value="1"/>
</dbReference>
<dbReference type="SUPFAM" id="SSF57501">
    <property type="entry name" value="Cystine-knot cytokines"/>
    <property type="match status" value="1"/>
</dbReference>
<dbReference type="SMART" id="SM00204">
    <property type="entry name" value="TGFB"/>
    <property type="match status" value="1"/>
</dbReference>
<evidence type="ECO:0000313" key="16">
    <source>
        <dbReference type="Proteomes" id="UP000694553"/>
    </source>
</evidence>
<sequence>MKLWLQGPAADLSLCFLIRKKPPSHFTAATYIRDGAEALSFFLEYLRGVIFFFFSPAALKSMESTWRICVCLYCCLPWLSSGTQYSPRSRGQGGSEKAPGFSAAPEDAARELSAVLQLPRGGGPAPTLLPPLLKVLHGRGPRGWHSEAPRLQPDSRALRYMKRLYRMSATREGIPKAHRGRFYNTVRLFTPCWERQHRLGGLGKGDVHSVDLLFNLDRVTALEHLLKSVLLYSFDTSVPISSSITCICHLSLKEHDSSSQVCPSISHSLALSLHFDVRKRKWVEMDVTSFLQPLIATNRRNVHMALNFTCLMGDPQQSTKLQNAVNVTLVPPSLLLYLNDTSEQAYHRGSLLRHRRKSPARARQSSSLLVDPPKGDKGQGNPQGKRASRQRRNENPKAAPATSPHNLSEYLKQFVLPQHECELHNFRLSFSQLRWDRWIIAPHRYSPQFCRGDCPRALGHRYGSPVHAMVQTLIYERLDPSVPRPSCVPAAYSPLSVLTIEPDGSIAYKEYEDMIATKCTCR</sequence>
<keyword evidence="10" id="KW-1015">Disulfide bond</keyword>
<name>A0A8C3DMN8_CORMO</name>
<dbReference type="PANTHER" id="PTHR11848">
    <property type="entry name" value="TGF-BETA FAMILY"/>
    <property type="match status" value="1"/>
</dbReference>
<keyword evidence="5" id="KW-0964">Secreted</keyword>
<evidence type="ECO:0000256" key="12">
    <source>
        <dbReference type="ARBA" id="ARBA00046703"/>
    </source>
</evidence>
<evidence type="ECO:0000313" key="15">
    <source>
        <dbReference type="Ensembl" id="ENSCMUP00000035024.1"/>
    </source>
</evidence>
<evidence type="ECO:0000256" key="7">
    <source>
        <dbReference type="ARBA" id="ARBA00022685"/>
    </source>
</evidence>
<dbReference type="Proteomes" id="UP000694553">
    <property type="component" value="Unassembled WGS sequence"/>
</dbReference>
<dbReference type="GO" id="GO:0008083">
    <property type="term" value="F:growth factor activity"/>
    <property type="evidence" value="ECO:0007669"/>
    <property type="project" value="UniProtKB-KW"/>
</dbReference>
<dbReference type="InterPro" id="IPR017948">
    <property type="entry name" value="TGFb_CS"/>
</dbReference>
<dbReference type="Ensembl" id="ENSCMUT00000032887.1">
    <property type="protein sequence ID" value="ENSCMUP00000035024.1"/>
    <property type="gene ID" value="ENSCMUG00000018767.1"/>
</dbReference>
<evidence type="ECO:0000256" key="6">
    <source>
        <dbReference type="ARBA" id="ARBA00022553"/>
    </source>
</evidence>
<dbReference type="Pfam" id="PF00019">
    <property type="entry name" value="TGF_beta"/>
    <property type="match status" value="1"/>
</dbReference>
<feature type="region of interest" description="Disordered" evidence="14">
    <location>
        <begin position="349"/>
        <end position="404"/>
    </location>
</feature>
<dbReference type="GO" id="GO:0005125">
    <property type="term" value="F:cytokine activity"/>
    <property type="evidence" value="ECO:0007669"/>
    <property type="project" value="UniProtKB-KW"/>
</dbReference>
<dbReference type="PANTHER" id="PTHR11848:SF19">
    <property type="entry name" value="GROWTH_DIFFERENTIATION FACTOR 9"/>
    <property type="match status" value="1"/>
</dbReference>
<reference evidence="15" key="3">
    <citation type="submission" date="2025-09" db="UniProtKB">
        <authorList>
            <consortium name="Ensembl"/>
        </authorList>
    </citation>
    <scope>IDENTIFICATION</scope>
</reference>
<gene>
    <name evidence="15" type="primary">GDF9</name>
</gene>
<reference evidence="16" key="1">
    <citation type="submission" date="2019-10" db="EMBL/GenBank/DDBJ databases">
        <title>Corvus moneduloides (New Caledonian crow) genome, bCorMon1, primary haplotype.</title>
        <authorList>
            <person name="Rutz C."/>
            <person name="Fungtammasan C."/>
            <person name="Mountcastle J."/>
            <person name="Formenti G."/>
            <person name="Chow W."/>
            <person name="Howe K."/>
            <person name="Steele M.P."/>
            <person name="Fernandes J."/>
            <person name="Gilbert M.T.P."/>
            <person name="Fedrigo O."/>
            <person name="Jarvis E.D."/>
            <person name="Gemmell N."/>
        </authorList>
    </citation>
    <scope>NUCLEOTIDE SEQUENCE [LARGE SCALE GENOMIC DNA]</scope>
</reference>
<comment type="subcellular location">
    <subcellularLocation>
        <location evidence="1">Secreted</location>
    </subcellularLocation>
</comment>
<dbReference type="GO" id="GO:0005615">
    <property type="term" value="C:extracellular space"/>
    <property type="evidence" value="ECO:0007669"/>
    <property type="project" value="UniProtKB-KW"/>
</dbReference>
<dbReference type="PROSITE" id="PS00250">
    <property type="entry name" value="TGF_BETA_1"/>
    <property type="match status" value="1"/>
</dbReference>
<proteinExistence type="inferred from homology"/>
<evidence type="ECO:0000256" key="4">
    <source>
        <dbReference type="ARBA" id="ARBA00022514"/>
    </source>
</evidence>